<organism evidence="1 2">
    <name type="scientific">Boletus edulis BED1</name>
    <dbReference type="NCBI Taxonomy" id="1328754"/>
    <lineage>
        <taxon>Eukaryota</taxon>
        <taxon>Fungi</taxon>
        <taxon>Dikarya</taxon>
        <taxon>Basidiomycota</taxon>
        <taxon>Agaricomycotina</taxon>
        <taxon>Agaricomycetes</taxon>
        <taxon>Agaricomycetidae</taxon>
        <taxon>Boletales</taxon>
        <taxon>Boletineae</taxon>
        <taxon>Boletaceae</taxon>
        <taxon>Boletoideae</taxon>
        <taxon>Boletus</taxon>
    </lineage>
</organism>
<gene>
    <name evidence="1" type="ORF">L210DRAFT_3540829</name>
</gene>
<evidence type="ECO:0000313" key="2">
    <source>
        <dbReference type="Proteomes" id="UP001194468"/>
    </source>
</evidence>
<keyword evidence="2" id="KW-1185">Reference proteome</keyword>
<reference evidence="1" key="2">
    <citation type="journal article" date="2020" name="Nat. Commun.">
        <title>Large-scale genome sequencing of mycorrhizal fungi provides insights into the early evolution of symbiotic traits.</title>
        <authorList>
            <person name="Miyauchi S."/>
            <person name="Kiss E."/>
            <person name="Kuo A."/>
            <person name="Drula E."/>
            <person name="Kohler A."/>
            <person name="Sanchez-Garcia M."/>
            <person name="Morin E."/>
            <person name="Andreopoulos B."/>
            <person name="Barry K.W."/>
            <person name="Bonito G."/>
            <person name="Buee M."/>
            <person name="Carver A."/>
            <person name="Chen C."/>
            <person name="Cichocki N."/>
            <person name="Clum A."/>
            <person name="Culley D."/>
            <person name="Crous P.W."/>
            <person name="Fauchery L."/>
            <person name="Girlanda M."/>
            <person name="Hayes R.D."/>
            <person name="Keri Z."/>
            <person name="LaButti K."/>
            <person name="Lipzen A."/>
            <person name="Lombard V."/>
            <person name="Magnuson J."/>
            <person name="Maillard F."/>
            <person name="Murat C."/>
            <person name="Nolan M."/>
            <person name="Ohm R.A."/>
            <person name="Pangilinan J."/>
            <person name="Pereira M.F."/>
            <person name="Perotto S."/>
            <person name="Peter M."/>
            <person name="Pfister S."/>
            <person name="Riley R."/>
            <person name="Sitrit Y."/>
            <person name="Stielow J.B."/>
            <person name="Szollosi G."/>
            <person name="Zifcakova L."/>
            <person name="Stursova M."/>
            <person name="Spatafora J.W."/>
            <person name="Tedersoo L."/>
            <person name="Vaario L.M."/>
            <person name="Yamada A."/>
            <person name="Yan M."/>
            <person name="Wang P."/>
            <person name="Xu J."/>
            <person name="Bruns T."/>
            <person name="Baldrian P."/>
            <person name="Vilgalys R."/>
            <person name="Dunand C."/>
            <person name="Henrissat B."/>
            <person name="Grigoriev I.V."/>
            <person name="Hibbett D."/>
            <person name="Nagy L.G."/>
            <person name="Martin F.M."/>
        </authorList>
    </citation>
    <scope>NUCLEOTIDE SEQUENCE</scope>
    <source>
        <strain evidence="1">BED1</strain>
    </source>
</reference>
<dbReference type="EMBL" id="WHUW01000013">
    <property type="protein sequence ID" value="KAF8439892.1"/>
    <property type="molecule type" value="Genomic_DNA"/>
</dbReference>
<accession>A0AAD4BUC8</accession>
<evidence type="ECO:0000313" key="1">
    <source>
        <dbReference type="EMBL" id="KAF8439892.1"/>
    </source>
</evidence>
<feature type="non-terminal residue" evidence="1">
    <location>
        <position position="1"/>
    </location>
</feature>
<name>A0AAD4BUC8_BOLED</name>
<proteinExistence type="predicted"/>
<sequence length="54" mass="5757">PKPPSLRSSASFAELLPRTTSISAASSSTNMSTTGTLPFTVNERVLCYHGPLIY</sequence>
<feature type="non-terminal residue" evidence="1">
    <location>
        <position position="54"/>
    </location>
</feature>
<comment type="caution">
    <text evidence="1">The sequence shown here is derived from an EMBL/GenBank/DDBJ whole genome shotgun (WGS) entry which is preliminary data.</text>
</comment>
<dbReference type="AlphaFoldDB" id="A0AAD4BUC8"/>
<dbReference type="Proteomes" id="UP001194468">
    <property type="component" value="Unassembled WGS sequence"/>
</dbReference>
<protein>
    <submittedName>
        <fullName evidence="1">Uncharacterized protein</fullName>
    </submittedName>
</protein>
<reference evidence="1" key="1">
    <citation type="submission" date="2019-10" db="EMBL/GenBank/DDBJ databases">
        <authorList>
            <consortium name="DOE Joint Genome Institute"/>
            <person name="Kuo A."/>
            <person name="Miyauchi S."/>
            <person name="Kiss E."/>
            <person name="Drula E."/>
            <person name="Kohler A."/>
            <person name="Sanchez-Garcia M."/>
            <person name="Andreopoulos B."/>
            <person name="Barry K.W."/>
            <person name="Bonito G."/>
            <person name="Buee M."/>
            <person name="Carver A."/>
            <person name="Chen C."/>
            <person name="Cichocki N."/>
            <person name="Clum A."/>
            <person name="Culley D."/>
            <person name="Crous P.W."/>
            <person name="Fauchery L."/>
            <person name="Girlanda M."/>
            <person name="Hayes R."/>
            <person name="Keri Z."/>
            <person name="LaButti K."/>
            <person name="Lipzen A."/>
            <person name="Lombard V."/>
            <person name="Magnuson J."/>
            <person name="Maillard F."/>
            <person name="Morin E."/>
            <person name="Murat C."/>
            <person name="Nolan M."/>
            <person name="Ohm R."/>
            <person name="Pangilinan J."/>
            <person name="Pereira M."/>
            <person name="Perotto S."/>
            <person name="Peter M."/>
            <person name="Riley R."/>
            <person name="Sitrit Y."/>
            <person name="Stielow B."/>
            <person name="Szollosi G."/>
            <person name="Zifcakova L."/>
            <person name="Stursova M."/>
            <person name="Spatafora J.W."/>
            <person name="Tedersoo L."/>
            <person name="Vaario L.-M."/>
            <person name="Yamada A."/>
            <person name="Yan M."/>
            <person name="Wang P."/>
            <person name="Xu J."/>
            <person name="Bruns T."/>
            <person name="Baldrian P."/>
            <person name="Vilgalys R."/>
            <person name="Henrissat B."/>
            <person name="Grigoriev I.V."/>
            <person name="Hibbett D."/>
            <person name="Nagy L.G."/>
            <person name="Martin F.M."/>
        </authorList>
    </citation>
    <scope>NUCLEOTIDE SEQUENCE</scope>
    <source>
        <strain evidence="1">BED1</strain>
    </source>
</reference>